<feature type="domain" description="NAD-dependent epimerase/dehydratase" evidence="3">
    <location>
        <begin position="15"/>
        <end position="252"/>
    </location>
</feature>
<dbReference type="InterPro" id="IPR001509">
    <property type="entry name" value="Epimerase_deHydtase"/>
</dbReference>
<reference evidence="4 5" key="1">
    <citation type="submission" date="2020-04" db="EMBL/GenBank/DDBJ databases">
        <title>Usitatibacter rugosus gen. nov., sp. nov. and Usitatibacter palustris sp. nov., novel members of Usitatibacteraceae fam. nov. within the order Nitrosomonadales isolated from soil.</title>
        <authorList>
            <person name="Huber K.J."/>
            <person name="Neumann-Schaal M."/>
            <person name="Geppert A."/>
            <person name="Luckner M."/>
            <person name="Wanner G."/>
            <person name="Overmann J."/>
        </authorList>
    </citation>
    <scope>NUCLEOTIDE SEQUENCE [LARGE SCALE GENOMIC DNA]</scope>
    <source>
        <strain evidence="4 5">0125_3</strain>
    </source>
</reference>
<dbReference type="RefSeq" id="WP_171095096.1">
    <property type="nucleotide sequence ID" value="NZ_CP053069.1"/>
</dbReference>
<evidence type="ECO:0000256" key="1">
    <source>
        <dbReference type="ARBA" id="ARBA00005125"/>
    </source>
</evidence>
<organism evidence="4 5">
    <name type="scientific">Usitatibacter rugosus</name>
    <dbReference type="NCBI Taxonomy" id="2732067"/>
    <lineage>
        <taxon>Bacteria</taxon>
        <taxon>Pseudomonadati</taxon>
        <taxon>Pseudomonadota</taxon>
        <taxon>Betaproteobacteria</taxon>
        <taxon>Nitrosomonadales</taxon>
        <taxon>Usitatibacteraceae</taxon>
        <taxon>Usitatibacter</taxon>
    </lineage>
</organism>
<gene>
    <name evidence="4" type="primary">rfbG</name>
    <name evidence="4" type="ORF">DSM104443_03774</name>
</gene>
<dbReference type="KEGG" id="uru:DSM104443_03774"/>
<evidence type="ECO:0000313" key="5">
    <source>
        <dbReference type="Proteomes" id="UP000501534"/>
    </source>
</evidence>
<dbReference type="Gene3D" id="3.90.25.10">
    <property type="entry name" value="UDP-galactose 4-epimerase, domain 1"/>
    <property type="match status" value="1"/>
</dbReference>
<comment type="similarity">
    <text evidence="2">Belongs to the NAD(P)-dependent epimerase/dehydratase family.</text>
</comment>
<evidence type="ECO:0000259" key="3">
    <source>
        <dbReference type="Pfam" id="PF01370"/>
    </source>
</evidence>
<evidence type="ECO:0000256" key="2">
    <source>
        <dbReference type="ARBA" id="ARBA00007637"/>
    </source>
</evidence>
<protein>
    <submittedName>
        <fullName evidence="4">CDP-glucose 4,6-dehydratase</fullName>
        <ecNumber evidence="4">4.2.1.45</ecNumber>
    </submittedName>
</protein>
<dbReference type="Pfam" id="PF01370">
    <property type="entry name" value="Epimerase"/>
    <property type="match status" value="1"/>
</dbReference>
<dbReference type="Gene3D" id="3.40.50.720">
    <property type="entry name" value="NAD(P)-binding Rossmann-like Domain"/>
    <property type="match status" value="1"/>
</dbReference>
<accession>A0A6M4H049</accession>
<dbReference type="EMBL" id="CP053069">
    <property type="protein sequence ID" value="QJR12682.1"/>
    <property type="molecule type" value="Genomic_DNA"/>
</dbReference>
<dbReference type="EC" id="4.2.1.45" evidence="4"/>
<evidence type="ECO:0000313" key="4">
    <source>
        <dbReference type="EMBL" id="QJR12682.1"/>
    </source>
</evidence>
<dbReference type="InterPro" id="IPR013445">
    <property type="entry name" value="CDP_4_6_deHydtase"/>
</dbReference>
<name>A0A6M4H049_9PROT</name>
<proteinExistence type="inferred from homology"/>
<keyword evidence="5" id="KW-1185">Reference proteome</keyword>
<sequence>MAAVPQAGAWRGRRVLVTGHTGFVGGWLCTWLAECGARVSGFSLPPPTQPSFFEATNLAARLERHTLGDVNDAAAVAAAVEASKPEVVFHLAAQPIVREAYRAPVLTFATNVMGTVHVLEACRQSGVPRIVCYTTDKVYRNDQSGRAFAEDDRLGGNEPYSASKASADWAAGAWWESYFRRASPQTALAVIRAGNIIGGGDWASERLLPDAMRAFERAAPLVLRNPAATRPWQHVLDAVRGTLVLAERAAPGDVPAEAIAWNFGPDPAFVRPVAEVADAAVREWGAGAAWRHEPDGTIPEAKALVLSSERALRELGWRCAWDFETAVAKSVAWYRDAANGAGKLRETTAAQIEANAKAAA</sequence>
<comment type="pathway">
    <text evidence="1">Bacterial outer membrane biogenesis; LPS O-antigen biosynthesis.</text>
</comment>
<dbReference type="AlphaFoldDB" id="A0A6M4H049"/>
<dbReference type="SUPFAM" id="SSF51735">
    <property type="entry name" value="NAD(P)-binding Rossmann-fold domains"/>
    <property type="match status" value="1"/>
</dbReference>
<dbReference type="Proteomes" id="UP000501534">
    <property type="component" value="Chromosome"/>
</dbReference>
<dbReference type="PANTHER" id="PTHR43000">
    <property type="entry name" value="DTDP-D-GLUCOSE 4,6-DEHYDRATASE-RELATED"/>
    <property type="match status" value="1"/>
</dbReference>
<dbReference type="InterPro" id="IPR036291">
    <property type="entry name" value="NAD(P)-bd_dom_sf"/>
</dbReference>
<keyword evidence="4" id="KW-0456">Lyase</keyword>
<dbReference type="NCBIfam" id="TIGR02622">
    <property type="entry name" value="CDP_4_6_dhtase"/>
    <property type="match status" value="1"/>
</dbReference>
<dbReference type="GO" id="GO:0047733">
    <property type="term" value="F:CDP-glucose 4,6-dehydratase activity"/>
    <property type="evidence" value="ECO:0007669"/>
    <property type="project" value="UniProtKB-EC"/>
</dbReference>